<name>A0AAV0T6D3_9STRA</name>
<feature type="transmembrane region" description="Helical" evidence="1">
    <location>
        <begin position="137"/>
        <end position="158"/>
    </location>
</feature>
<accession>A0AAV0T6D3</accession>
<reference evidence="2" key="1">
    <citation type="submission" date="2022-12" db="EMBL/GenBank/DDBJ databases">
        <authorList>
            <person name="Webb A."/>
        </authorList>
    </citation>
    <scope>NUCLEOTIDE SEQUENCE</scope>
    <source>
        <strain evidence="2">Pd1</strain>
    </source>
</reference>
<sequence length="335" mass="37541">MRYFGFADSFITTIRHLHQDTTARFVVNGILSDPIPVLTGIRQGGADTGGDAVRRFGELSGLSVRPAKSVLIFLNAAVVISDYEGIPVLRHGQTTRYLGYQVGTGDLVDANWALRIRNVRKRLATAASLSTSVAIRILLLNAIMLPAVLFTAAVFRLLQWARAELHNIQKQFLWHHSTSTSSSRHKVNPGLMYTPRGAGGIGLVSMDVAICTQNLKNAIKWLIQKRDRYFYAWAAWIFQDMEDSANWSISPGLPKTGRNSSSAAPQPEIRAAISEWIAPTHEEWTIVKQHREESWKRLVTHLVATRSNQELLLQYVEDIPTLTDMYTQESTRIFG</sequence>
<dbReference type="EMBL" id="CANTFM010000137">
    <property type="protein sequence ID" value="CAI5712945.1"/>
    <property type="molecule type" value="Genomic_DNA"/>
</dbReference>
<proteinExistence type="predicted"/>
<dbReference type="AlphaFoldDB" id="A0AAV0T6D3"/>
<keyword evidence="3" id="KW-1185">Reference proteome</keyword>
<keyword evidence="1" id="KW-1133">Transmembrane helix</keyword>
<keyword evidence="1" id="KW-0812">Transmembrane</keyword>
<dbReference type="PANTHER" id="PTHR33116:SF78">
    <property type="entry name" value="OS12G0587133 PROTEIN"/>
    <property type="match status" value="1"/>
</dbReference>
<comment type="caution">
    <text evidence="2">The sequence shown here is derived from an EMBL/GenBank/DDBJ whole genome shotgun (WGS) entry which is preliminary data.</text>
</comment>
<evidence type="ECO:0000313" key="3">
    <source>
        <dbReference type="Proteomes" id="UP001162029"/>
    </source>
</evidence>
<evidence type="ECO:0008006" key="4">
    <source>
        <dbReference type="Google" id="ProtNLM"/>
    </source>
</evidence>
<evidence type="ECO:0000313" key="2">
    <source>
        <dbReference type="EMBL" id="CAI5712945.1"/>
    </source>
</evidence>
<protein>
    <recommendedName>
        <fullName evidence="4">Reverse transcriptase domain-containing protein</fullName>
    </recommendedName>
</protein>
<dbReference type="PANTHER" id="PTHR33116">
    <property type="entry name" value="REVERSE TRANSCRIPTASE ZINC-BINDING DOMAIN-CONTAINING PROTEIN-RELATED-RELATED"/>
    <property type="match status" value="1"/>
</dbReference>
<dbReference type="Proteomes" id="UP001162029">
    <property type="component" value="Unassembled WGS sequence"/>
</dbReference>
<keyword evidence="1" id="KW-0472">Membrane</keyword>
<gene>
    <name evidence="2" type="ORF">PDE001_LOCUS880</name>
</gene>
<organism evidence="2 3">
    <name type="scientific">Peronospora destructor</name>
    <dbReference type="NCBI Taxonomy" id="86335"/>
    <lineage>
        <taxon>Eukaryota</taxon>
        <taxon>Sar</taxon>
        <taxon>Stramenopiles</taxon>
        <taxon>Oomycota</taxon>
        <taxon>Peronosporomycetes</taxon>
        <taxon>Peronosporales</taxon>
        <taxon>Peronosporaceae</taxon>
        <taxon>Peronospora</taxon>
    </lineage>
</organism>
<evidence type="ECO:0000256" key="1">
    <source>
        <dbReference type="SAM" id="Phobius"/>
    </source>
</evidence>